<dbReference type="Proteomes" id="UP000810171">
    <property type="component" value="Unassembled WGS sequence"/>
</dbReference>
<proteinExistence type="predicted"/>
<evidence type="ECO:0000313" key="1">
    <source>
        <dbReference type="EMBL" id="MBP0049839.1"/>
    </source>
</evidence>
<keyword evidence="2" id="KW-1185">Reference proteome</keyword>
<evidence type="ECO:0000313" key="2">
    <source>
        <dbReference type="Proteomes" id="UP000810171"/>
    </source>
</evidence>
<evidence type="ECO:0008006" key="3">
    <source>
        <dbReference type="Google" id="ProtNLM"/>
    </source>
</evidence>
<organism evidence="1 2">
    <name type="scientific">Marinobacterium alkalitolerans</name>
    <dbReference type="NCBI Taxonomy" id="1542925"/>
    <lineage>
        <taxon>Bacteria</taxon>
        <taxon>Pseudomonadati</taxon>
        <taxon>Pseudomonadota</taxon>
        <taxon>Gammaproteobacteria</taxon>
        <taxon>Oceanospirillales</taxon>
        <taxon>Oceanospirillaceae</taxon>
        <taxon>Marinobacterium</taxon>
    </lineage>
</organism>
<dbReference type="RefSeq" id="WP_209288524.1">
    <property type="nucleotide sequence ID" value="NZ_JACVEW010000026.1"/>
</dbReference>
<gene>
    <name evidence="1" type="ORF">H9C73_13990</name>
</gene>
<accession>A0ABS3ZDT2</accession>
<dbReference type="EMBL" id="JACVEW010000026">
    <property type="protein sequence ID" value="MBP0049839.1"/>
    <property type="molecule type" value="Genomic_DNA"/>
</dbReference>
<name>A0ABS3ZDT2_9GAMM</name>
<sequence>MNAPVSIQLPASMPFVPIMDRARFAELVGITQPTLENMIHRGYIPVISPSNGDERARRSFVNVAKIMAECMEAI</sequence>
<reference evidence="1 2" key="1">
    <citation type="submission" date="2020-09" db="EMBL/GenBank/DDBJ databases">
        <authorList>
            <person name="Tanuku N.R.S."/>
        </authorList>
    </citation>
    <scope>NUCLEOTIDE SEQUENCE [LARGE SCALE GENOMIC DNA]</scope>
    <source>
        <strain evidence="1 2">AK62</strain>
    </source>
</reference>
<protein>
    <recommendedName>
        <fullName evidence="3">Regulatory protein</fullName>
    </recommendedName>
</protein>
<comment type="caution">
    <text evidence="1">The sequence shown here is derived from an EMBL/GenBank/DDBJ whole genome shotgun (WGS) entry which is preliminary data.</text>
</comment>